<keyword evidence="6 10" id="KW-0802">TPR repeat</keyword>
<keyword evidence="5" id="KW-0677">Repeat</keyword>
<organism evidence="14 15">
    <name type="scientific">Roseococcus pinisoli</name>
    <dbReference type="NCBI Taxonomy" id="2835040"/>
    <lineage>
        <taxon>Bacteria</taxon>
        <taxon>Pseudomonadati</taxon>
        <taxon>Pseudomonadota</taxon>
        <taxon>Alphaproteobacteria</taxon>
        <taxon>Acetobacterales</taxon>
        <taxon>Roseomonadaceae</taxon>
        <taxon>Roseococcus</taxon>
    </lineage>
</organism>
<evidence type="ECO:0000256" key="1">
    <source>
        <dbReference type="ARBA" id="ARBA00004339"/>
    </source>
</evidence>
<reference evidence="14 15" key="1">
    <citation type="submission" date="2021-05" db="EMBL/GenBank/DDBJ databases">
        <title>Roseococcus sp. XZZS9, whole genome shotgun sequencing project.</title>
        <authorList>
            <person name="Zhao G."/>
            <person name="Shen L."/>
        </authorList>
    </citation>
    <scope>NUCLEOTIDE SEQUENCE [LARGE SCALE GENOMIC DNA]</scope>
    <source>
        <strain evidence="14 15">XZZS9</strain>
    </source>
</reference>
<evidence type="ECO:0000256" key="3">
    <source>
        <dbReference type="ARBA" id="ARBA00005886"/>
    </source>
</evidence>
<dbReference type="SMART" id="SM00028">
    <property type="entry name" value="TPR"/>
    <property type="match status" value="4"/>
</dbReference>
<dbReference type="Gene3D" id="1.25.40.10">
    <property type="entry name" value="Tetratricopeptide repeat domain"/>
    <property type="match status" value="3"/>
</dbReference>
<dbReference type="PROSITE" id="PS50005">
    <property type="entry name" value="TPR"/>
    <property type="match status" value="1"/>
</dbReference>
<dbReference type="Proteomes" id="UP000766336">
    <property type="component" value="Unassembled WGS sequence"/>
</dbReference>
<evidence type="ECO:0000256" key="6">
    <source>
        <dbReference type="ARBA" id="ARBA00022803"/>
    </source>
</evidence>
<dbReference type="InterPro" id="IPR003921">
    <property type="entry name" value="Cell_synth_C"/>
</dbReference>
<evidence type="ECO:0000256" key="9">
    <source>
        <dbReference type="ARBA" id="ARBA00023237"/>
    </source>
</evidence>
<keyword evidence="4 12" id="KW-0732">Signal</keyword>
<evidence type="ECO:0000256" key="8">
    <source>
        <dbReference type="ARBA" id="ARBA00023136"/>
    </source>
</evidence>
<dbReference type="Pfam" id="PF14559">
    <property type="entry name" value="TPR_19"/>
    <property type="match status" value="2"/>
</dbReference>
<feature type="domain" description="Cellulose synthase operon C C-terminal" evidence="13">
    <location>
        <begin position="934"/>
        <end position="1257"/>
    </location>
</feature>
<keyword evidence="15" id="KW-1185">Reference proteome</keyword>
<dbReference type="PRINTS" id="PR01441">
    <property type="entry name" value="CELLSNTHASEC"/>
</dbReference>
<accession>A0ABS5QKN8</accession>
<name>A0ABS5QKN8_9PROT</name>
<protein>
    <submittedName>
        <fullName evidence="14">BCSC C-terminal domain-containing protein</fullName>
    </submittedName>
</protein>
<evidence type="ECO:0000256" key="10">
    <source>
        <dbReference type="PROSITE-ProRule" id="PRU00339"/>
    </source>
</evidence>
<comment type="pathway">
    <text evidence="2">Glycan metabolism; bacterial cellulose biosynthesis.</text>
</comment>
<dbReference type="PANTHER" id="PTHR44227:SF3">
    <property type="entry name" value="PROTEIN O-MANNOSYL-TRANSFERASE TMTC4"/>
    <property type="match status" value="1"/>
</dbReference>
<evidence type="ECO:0000256" key="2">
    <source>
        <dbReference type="ARBA" id="ARBA00005186"/>
    </source>
</evidence>
<comment type="subcellular location">
    <subcellularLocation>
        <location evidence="1">Cell outer membrane</location>
        <topology evidence="1">Peripheral membrane protein</topology>
    </subcellularLocation>
</comment>
<proteinExistence type="inferred from homology"/>
<evidence type="ECO:0000313" key="14">
    <source>
        <dbReference type="EMBL" id="MBS7813575.1"/>
    </source>
</evidence>
<feature type="signal peptide" evidence="12">
    <location>
        <begin position="1"/>
        <end position="20"/>
    </location>
</feature>
<dbReference type="InterPro" id="IPR011990">
    <property type="entry name" value="TPR-like_helical_dom_sf"/>
</dbReference>
<keyword evidence="8" id="KW-0472">Membrane</keyword>
<dbReference type="EMBL" id="JAHCDA010000005">
    <property type="protein sequence ID" value="MBS7813575.1"/>
    <property type="molecule type" value="Genomic_DNA"/>
</dbReference>
<evidence type="ECO:0000256" key="7">
    <source>
        <dbReference type="ARBA" id="ARBA00022916"/>
    </source>
</evidence>
<keyword evidence="7" id="KW-0135">Cellulose biosynthesis</keyword>
<feature type="region of interest" description="Disordered" evidence="11">
    <location>
        <begin position="460"/>
        <end position="486"/>
    </location>
</feature>
<gene>
    <name evidence="14" type="ORF">KHU32_21725</name>
</gene>
<dbReference type="InterPro" id="IPR019734">
    <property type="entry name" value="TPR_rpt"/>
</dbReference>
<dbReference type="PANTHER" id="PTHR44227">
    <property type="match status" value="1"/>
</dbReference>
<dbReference type="Pfam" id="PF13432">
    <property type="entry name" value="TPR_16"/>
    <property type="match status" value="2"/>
</dbReference>
<evidence type="ECO:0000259" key="13">
    <source>
        <dbReference type="Pfam" id="PF05420"/>
    </source>
</evidence>
<sequence>MRAVPTALLLGGVAMGHAVAQTPIGATEAPAVAASPMVRPVSAPAEPQGRAVDVLIRQAERWLAQDRYDLATASIDRALAAEPRNAAALAVAARIAAASGNRPAAATYATRLRAAGATEEQRTEAENAVRGATVDRVAIEEARRLAREGRAEEAAARYRQIFGAQGPTPAFAQEYYSVLAGTAAGRDAGRAGLARLADGPTASPRARLAFAQNQTFQPATRADGIARLQALTNDTEVGAEARRAWRQALIWSVADPAYATQIQAYLQRFGDDAELRRGLEAARTAAAAAEPDPNAQLRQEGFAVLESGSAAGLRDGARRFETALTANPRDADALGGLGIVRLREGRAAEARQLLERAVAADPARAGQWQGALDGASYGLELAEARAALRRNDIDGADTIARSAARRQVEDRTDIEVLLGQIALRRGEPAAAEQRFRTALSRRPGFGPARDGLNQSLRAQGRLAEAPSRADRVSDIAGGPSAGSGAGRQLRAEANRAMDPAVGEALLRQALTTQPDDPWVRLDLARALRRQGRGGEGRSLMEEQVARAPRADSFFAAALFADEDGRPIDAESYLNRIPPTARNRDMSQLQARIRTQRDVARAASLLASNRAEARTQLLTIAARPDPSGATAAAVIRAFGEANERFAAAEAARVGEAANRASGAGVRVAIAGAMLGAGFEAEALALADQAEAGTLTAEQRRDVASLRAGIAVRASDRLNEEGQQAQAFERLRPALERDPENVDANLALARLYQGAREPAEALRVAEAVLARNPRNFEARQGAVSAAIALGQRSRAEQLLAEGRDYFPNDSRVSLMEARIARAFNQDTRARRALATAQAQRQAEVGQVASLPSGMATRTPTGMQNPFARPGATVPLQSVAGPAAAQPTDRVAREIAQEIAALEQVAAGRATLQAGLRQRSGSQGLDRLQEITGGAEVEVTPPGLGGRLTTTVTGVAINTGALAPDAATQQRFGSNAAFGSTQTPRNNASGVMLGAAYRRGEVFRADIASSPIGFPSTTILGGLEVAPQIGQMRLRLTGERRSVTDSLLSWAGQRDRTTGRNWGMVVRTGGRGQLEMPLGAGFAYVGGGYSVFDGENVANNNRVEGGAGFSYPVISQPGGELRVGADLVYFAYDRNLRFFTLGHGGYYSPQSFAALNVPLDYRGRSGDFSYRLGGTVGYAVWREETTPLFPNNPGLQQAAVARAATDPTVITSYNGQSRQNFVGGLRADLDYQVTPGINLAAGFRYDKSANWDETRVLLRLNGRF</sequence>
<evidence type="ECO:0000256" key="5">
    <source>
        <dbReference type="ARBA" id="ARBA00022737"/>
    </source>
</evidence>
<dbReference type="InterPro" id="IPR008410">
    <property type="entry name" value="BCSC_C"/>
</dbReference>
<dbReference type="SUPFAM" id="SSF48452">
    <property type="entry name" value="TPR-like"/>
    <property type="match status" value="2"/>
</dbReference>
<evidence type="ECO:0000256" key="12">
    <source>
        <dbReference type="SAM" id="SignalP"/>
    </source>
</evidence>
<feature type="chain" id="PRO_5045167687" evidence="12">
    <location>
        <begin position="21"/>
        <end position="1261"/>
    </location>
</feature>
<dbReference type="RefSeq" id="WP_213672269.1">
    <property type="nucleotide sequence ID" value="NZ_JAHCDA010000005.1"/>
</dbReference>
<comment type="similarity">
    <text evidence="3">Belongs to the AcsC/BcsC family.</text>
</comment>
<evidence type="ECO:0000313" key="15">
    <source>
        <dbReference type="Proteomes" id="UP000766336"/>
    </source>
</evidence>
<keyword evidence="9" id="KW-0998">Cell outer membrane</keyword>
<dbReference type="InterPro" id="IPR052346">
    <property type="entry name" value="O-mannosyl-transferase_TMTC"/>
</dbReference>
<evidence type="ECO:0000256" key="11">
    <source>
        <dbReference type="SAM" id="MobiDB-lite"/>
    </source>
</evidence>
<evidence type="ECO:0000256" key="4">
    <source>
        <dbReference type="ARBA" id="ARBA00022729"/>
    </source>
</evidence>
<feature type="repeat" description="TPR" evidence="10">
    <location>
        <begin position="331"/>
        <end position="364"/>
    </location>
</feature>
<comment type="caution">
    <text evidence="14">The sequence shown here is derived from an EMBL/GenBank/DDBJ whole genome shotgun (WGS) entry which is preliminary data.</text>
</comment>
<dbReference type="Pfam" id="PF05420">
    <property type="entry name" value="BCSC_C"/>
    <property type="match status" value="1"/>
</dbReference>